<reference evidence="14" key="1">
    <citation type="submission" date="2025-08" db="UniProtKB">
        <authorList>
            <consortium name="RefSeq"/>
        </authorList>
    </citation>
    <scope>IDENTIFICATION</scope>
    <source>
        <tissue evidence="14">Testes</tissue>
    </source>
</reference>
<dbReference type="PANTHER" id="PTHR25462">
    <property type="entry name" value="BONUS, ISOFORM C-RELATED"/>
    <property type="match status" value="1"/>
</dbReference>
<dbReference type="SUPFAM" id="SSF101898">
    <property type="entry name" value="NHL repeat"/>
    <property type="match status" value="1"/>
</dbReference>
<proteinExistence type="inferred from homology"/>
<feature type="coiled-coil region" evidence="10">
    <location>
        <begin position="197"/>
        <end position="274"/>
    </location>
</feature>
<dbReference type="InterPro" id="IPR011042">
    <property type="entry name" value="6-blade_b-propeller_TolB-like"/>
</dbReference>
<feature type="domain" description="RING-type" evidence="11">
    <location>
        <begin position="23"/>
        <end position="64"/>
    </location>
</feature>
<dbReference type="SUPFAM" id="SSF57850">
    <property type="entry name" value="RING/U-box"/>
    <property type="match status" value="1"/>
</dbReference>
<dbReference type="InterPro" id="IPR013083">
    <property type="entry name" value="Znf_RING/FYVE/PHD"/>
</dbReference>
<keyword evidence="4" id="KW-0677">Repeat</keyword>
<evidence type="ECO:0000256" key="7">
    <source>
        <dbReference type="PROSITE-ProRule" id="PRU00024"/>
    </source>
</evidence>
<dbReference type="InterPro" id="IPR027370">
    <property type="entry name" value="Znf-RING_euk"/>
</dbReference>
<dbReference type="PANTHER" id="PTHR25462:SF296">
    <property type="entry name" value="MEIOTIC P26, ISOFORM F"/>
    <property type="match status" value="1"/>
</dbReference>
<evidence type="ECO:0000256" key="1">
    <source>
        <dbReference type="ARBA" id="ARBA00008518"/>
    </source>
</evidence>
<evidence type="ECO:0000256" key="6">
    <source>
        <dbReference type="ARBA" id="ARBA00022833"/>
    </source>
</evidence>
<dbReference type="CDD" id="cd19757">
    <property type="entry name" value="Bbox1"/>
    <property type="match status" value="1"/>
</dbReference>
<dbReference type="Pfam" id="PF00630">
    <property type="entry name" value="Filamin"/>
    <property type="match status" value="1"/>
</dbReference>
<dbReference type="InterPro" id="IPR001258">
    <property type="entry name" value="NHL_repeat"/>
</dbReference>
<dbReference type="Gene3D" id="2.60.40.10">
    <property type="entry name" value="Immunoglobulins"/>
    <property type="match status" value="1"/>
</dbReference>
<dbReference type="Gene3D" id="2.120.10.30">
    <property type="entry name" value="TolB, C-terminal domain"/>
    <property type="match status" value="2"/>
</dbReference>
<dbReference type="PROSITE" id="PS51125">
    <property type="entry name" value="NHL"/>
    <property type="match status" value="1"/>
</dbReference>
<keyword evidence="5 7" id="KW-0863">Zinc-finger</keyword>
<dbReference type="SUPFAM" id="SSF57845">
    <property type="entry name" value="B-box zinc-binding domain"/>
    <property type="match status" value="1"/>
</dbReference>
<feature type="domain" description="B box-type" evidence="12">
    <location>
        <begin position="96"/>
        <end position="142"/>
    </location>
</feature>
<dbReference type="SMART" id="SM00557">
    <property type="entry name" value="IG_FLMN"/>
    <property type="match status" value="1"/>
</dbReference>
<dbReference type="InterPro" id="IPR014756">
    <property type="entry name" value="Ig_E-set"/>
</dbReference>
<evidence type="ECO:0000259" key="12">
    <source>
        <dbReference type="PROSITE" id="PS50119"/>
    </source>
</evidence>
<evidence type="ECO:0000256" key="3">
    <source>
        <dbReference type="ARBA" id="ARBA00022723"/>
    </source>
</evidence>
<organism evidence="13 14">
    <name type="scientific">Saccoglossus kowalevskii</name>
    <name type="common">Acorn worm</name>
    <dbReference type="NCBI Taxonomy" id="10224"/>
    <lineage>
        <taxon>Eukaryota</taxon>
        <taxon>Metazoa</taxon>
        <taxon>Hemichordata</taxon>
        <taxon>Enteropneusta</taxon>
        <taxon>Harrimaniidae</taxon>
        <taxon>Saccoglossus</taxon>
    </lineage>
</organism>
<keyword evidence="13" id="KW-1185">Reference proteome</keyword>
<dbReference type="InterPro" id="IPR013783">
    <property type="entry name" value="Ig-like_fold"/>
</dbReference>
<evidence type="ECO:0000256" key="5">
    <source>
        <dbReference type="ARBA" id="ARBA00022771"/>
    </source>
</evidence>
<keyword evidence="2" id="KW-0597">Phosphoprotein</keyword>
<dbReference type="Pfam" id="PF01436">
    <property type="entry name" value="NHL"/>
    <property type="match status" value="1"/>
</dbReference>
<evidence type="ECO:0000256" key="2">
    <source>
        <dbReference type="ARBA" id="ARBA00022553"/>
    </source>
</evidence>
<evidence type="ECO:0000313" key="13">
    <source>
        <dbReference type="Proteomes" id="UP000694865"/>
    </source>
</evidence>
<dbReference type="GeneID" id="100376025"/>
<gene>
    <name evidence="14" type="primary">LOC100376025</name>
</gene>
<accession>A0ABM0GUL9</accession>
<dbReference type="Gene3D" id="3.30.40.10">
    <property type="entry name" value="Zinc/RING finger domain, C3HC4 (zinc finger)"/>
    <property type="match status" value="1"/>
</dbReference>
<feature type="repeat" description="NHL" evidence="9">
    <location>
        <begin position="648"/>
        <end position="688"/>
    </location>
</feature>
<dbReference type="SMART" id="SM00336">
    <property type="entry name" value="BBOX"/>
    <property type="match status" value="2"/>
</dbReference>
<keyword evidence="3" id="KW-0479">Metal-binding</keyword>
<dbReference type="PROSITE" id="PS00518">
    <property type="entry name" value="ZF_RING_1"/>
    <property type="match status" value="1"/>
</dbReference>
<dbReference type="InterPro" id="IPR017907">
    <property type="entry name" value="Znf_RING_CS"/>
</dbReference>
<dbReference type="InterPro" id="IPR000315">
    <property type="entry name" value="Znf_B-box"/>
</dbReference>
<dbReference type="Pfam" id="PF13445">
    <property type="entry name" value="zf-RING_UBOX"/>
    <property type="match status" value="1"/>
</dbReference>
<feature type="domain" description="B box-type" evidence="12">
    <location>
        <begin position="157"/>
        <end position="202"/>
    </location>
</feature>
<dbReference type="InterPro" id="IPR017868">
    <property type="entry name" value="Filamin/ABP280_repeat-like"/>
</dbReference>
<sequence length="690" mass="77882">MARAPIVTSKSLLDEIGEDFLSCSICLEIYKKPTVLPCLHTYCQQCLVDFKAKSGGVLKCARCRIQCDTPIQELKSNFFLTSLLDTFQRQKQLNTDHPPVCEACQEKTATHRCVDCPQFCCDVCVTIHERFPALRSHEVITIDKYREIESKDHLIKEYKVFCSDHKDSHLEFYCDTCQVPVCLKCTIVNHKAPEHIHNDLKIVVDEYKTQLRKMLEQLKVKEKQVEEEKASAESTVEKMRNECEAEKAKVKKRAKEVIERVKREEKMLIDALDETSRLQLKDATMKIDEMQFHHGNIVSTHHYLDTLVHHGNAVHLLHVSTKLETKKRIKEMVAMEIKPPIIHNSIEFHPGSDLATHALMGVIQTEACQSKCTVENIPKLLVEGESVNLLITTRDSKGNQIIANQFVNVKTKNRDASWEDIDVTDNKDGTCHVKITGKMEGKQQIAMTIVNQHLPGSPFHIPVYIRGLAQTVGNAGQGQFNNPKGITMNKHGDYVTADQQNKRVAIHDRDGNYKQSFTFSDQFAKPFIPCDVAISDKNEYFITDESNKQIVVSNENGRLIRKFGSSEMNQPAGIAINPVNKNIYVTINSKGIVYVSDAHIGSVQVFNSDDQFMFEISSMSSPRGVAVDKNDNVYVSSVHKVTKYDSHGQFICRIDSDKDGLSSPYGVAVCNDGRIAVADYGNNCIKVFVE</sequence>
<keyword evidence="10" id="KW-0175">Coiled coil</keyword>
<dbReference type="InterPro" id="IPR001298">
    <property type="entry name" value="Filamin/ABP280_rpt"/>
</dbReference>
<evidence type="ECO:0000256" key="9">
    <source>
        <dbReference type="PROSITE-ProRule" id="PRU00504"/>
    </source>
</evidence>
<dbReference type="SUPFAM" id="SSF81296">
    <property type="entry name" value="E set domains"/>
    <property type="match status" value="1"/>
</dbReference>
<protein>
    <submittedName>
        <fullName evidence="14">Tripartite motif-containing protein 2-like</fullName>
    </submittedName>
</protein>
<evidence type="ECO:0000256" key="4">
    <source>
        <dbReference type="ARBA" id="ARBA00022737"/>
    </source>
</evidence>
<dbReference type="Proteomes" id="UP000694865">
    <property type="component" value="Unplaced"/>
</dbReference>
<dbReference type="InterPro" id="IPR001841">
    <property type="entry name" value="Znf_RING"/>
</dbReference>
<dbReference type="PROSITE" id="PS50089">
    <property type="entry name" value="ZF_RING_2"/>
    <property type="match status" value="1"/>
</dbReference>
<dbReference type="CDD" id="cd22265">
    <property type="entry name" value="UDM1_RNF168"/>
    <property type="match status" value="1"/>
</dbReference>
<evidence type="ECO:0000259" key="11">
    <source>
        <dbReference type="PROSITE" id="PS50089"/>
    </source>
</evidence>
<name>A0ABM0GUL9_SACKO</name>
<evidence type="ECO:0000256" key="8">
    <source>
        <dbReference type="PROSITE-ProRule" id="PRU00087"/>
    </source>
</evidence>
<dbReference type="PROSITE" id="PS50119">
    <property type="entry name" value="ZF_BBOX"/>
    <property type="match status" value="2"/>
</dbReference>
<dbReference type="Pfam" id="PF00643">
    <property type="entry name" value="zf-B_box"/>
    <property type="match status" value="1"/>
</dbReference>
<dbReference type="CDD" id="cd05819">
    <property type="entry name" value="NHL"/>
    <property type="match status" value="1"/>
</dbReference>
<dbReference type="InterPro" id="IPR047153">
    <property type="entry name" value="TRIM45/56/19-like"/>
</dbReference>
<dbReference type="Gene3D" id="3.30.160.60">
    <property type="entry name" value="Classic Zinc Finger"/>
    <property type="match status" value="1"/>
</dbReference>
<dbReference type="SMART" id="SM00184">
    <property type="entry name" value="RING"/>
    <property type="match status" value="1"/>
</dbReference>
<evidence type="ECO:0000256" key="10">
    <source>
        <dbReference type="SAM" id="Coils"/>
    </source>
</evidence>
<feature type="repeat" description="Filamin" evidence="8">
    <location>
        <begin position="362"/>
        <end position="463"/>
    </location>
</feature>
<keyword evidence="6" id="KW-0862">Zinc</keyword>
<dbReference type="RefSeq" id="XP_002737698.1">
    <property type="nucleotide sequence ID" value="XM_002737652.1"/>
</dbReference>
<comment type="similarity">
    <text evidence="1">Belongs to the TRIM/RBCC family.</text>
</comment>
<evidence type="ECO:0000313" key="14">
    <source>
        <dbReference type="RefSeq" id="XP_002737698.1"/>
    </source>
</evidence>
<dbReference type="PROSITE" id="PS50194">
    <property type="entry name" value="FILAMIN_REPEAT"/>
    <property type="match status" value="1"/>
</dbReference>